<reference evidence="1" key="2">
    <citation type="submission" date="2019-01" db="UniProtKB">
        <authorList>
            <consortium name="EnsemblPlants"/>
        </authorList>
    </citation>
    <scope>IDENTIFICATION</scope>
    <source>
        <strain evidence="1">cv. Heinz 1706</strain>
    </source>
</reference>
<dbReference type="AlphaFoldDB" id="A0A3Q7G7S5"/>
<evidence type="ECO:0000313" key="2">
    <source>
        <dbReference type="Proteomes" id="UP000004994"/>
    </source>
</evidence>
<accession>A0A3Q7G7S5</accession>
<dbReference type="InParanoid" id="A0A3Q7G7S5"/>
<evidence type="ECO:0000313" key="1">
    <source>
        <dbReference type="EnsemblPlants" id="Solyc04g072600.2.1"/>
    </source>
</evidence>
<name>A0A3Q7G7S5_SOLLC</name>
<dbReference type="Proteomes" id="UP000004994">
    <property type="component" value="Chromosome 4"/>
</dbReference>
<dbReference type="Gramene" id="Solyc04g072600.2.1">
    <property type="protein sequence ID" value="Solyc04g072600.2.1"/>
    <property type="gene ID" value="Solyc04g072600.2"/>
</dbReference>
<protein>
    <submittedName>
        <fullName evidence="1">Uncharacterized protein</fullName>
    </submittedName>
</protein>
<proteinExistence type="predicted"/>
<dbReference type="EnsemblPlants" id="Solyc04g072600.2.1">
    <property type="protein sequence ID" value="Solyc04g072600.2.1"/>
    <property type="gene ID" value="Solyc04g072600.2"/>
</dbReference>
<organism evidence="1">
    <name type="scientific">Solanum lycopersicum</name>
    <name type="common">Tomato</name>
    <name type="synonym">Lycopersicon esculentum</name>
    <dbReference type="NCBI Taxonomy" id="4081"/>
    <lineage>
        <taxon>Eukaryota</taxon>
        <taxon>Viridiplantae</taxon>
        <taxon>Streptophyta</taxon>
        <taxon>Embryophyta</taxon>
        <taxon>Tracheophyta</taxon>
        <taxon>Spermatophyta</taxon>
        <taxon>Magnoliopsida</taxon>
        <taxon>eudicotyledons</taxon>
        <taxon>Gunneridae</taxon>
        <taxon>Pentapetalae</taxon>
        <taxon>asterids</taxon>
        <taxon>lamiids</taxon>
        <taxon>Solanales</taxon>
        <taxon>Solanaceae</taxon>
        <taxon>Solanoideae</taxon>
        <taxon>Solaneae</taxon>
        <taxon>Solanum</taxon>
        <taxon>Solanum subgen. Lycopersicon</taxon>
    </lineage>
</organism>
<keyword evidence="2" id="KW-1185">Reference proteome</keyword>
<reference evidence="1" key="1">
    <citation type="journal article" date="2012" name="Nature">
        <title>The tomato genome sequence provides insights into fleshy fruit evolution.</title>
        <authorList>
            <consortium name="Tomato Genome Consortium"/>
        </authorList>
    </citation>
    <scope>NUCLEOTIDE SEQUENCE [LARGE SCALE GENOMIC DNA]</scope>
    <source>
        <strain evidence="1">cv. Heinz 1706</strain>
    </source>
</reference>
<sequence length="92" mass="10665">MYDLGYPIGSLASPRLMETLNINTETTFVAFQYEQCYKTDMGLERCTFKLGYLAQKHDIHYLSSIEFPNLKNGNVINSSNMCVMEHLEWDDD</sequence>